<evidence type="ECO:0000256" key="2">
    <source>
        <dbReference type="PIRSR" id="PIRSR000097-2"/>
    </source>
</evidence>
<dbReference type="PRINTS" id="PR00069">
    <property type="entry name" value="ALDKETRDTASE"/>
</dbReference>
<dbReference type="Proteomes" id="UP001159001">
    <property type="component" value="Unassembled WGS sequence"/>
</dbReference>
<dbReference type="Proteomes" id="UP000216001">
    <property type="component" value="Unassembled WGS sequence"/>
</dbReference>
<feature type="site" description="Lowers pKa of active site Tyr" evidence="3">
    <location>
        <position position="77"/>
    </location>
</feature>
<dbReference type="RefSeq" id="WP_004261547.1">
    <property type="nucleotide sequence ID" value="NZ_AP022373.1"/>
</dbReference>
<comment type="caution">
    <text evidence="6">The sequence shown here is derived from an EMBL/GenBank/DDBJ whole genome shotgun (WGS) entry which is preliminary data.</text>
</comment>
<dbReference type="CDD" id="cd19138">
    <property type="entry name" value="AKR_YeaE"/>
    <property type="match status" value="1"/>
</dbReference>
<dbReference type="InterPro" id="IPR023210">
    <property type="entry name" value="NADP_OxRdtase_dom"/>
</dbReference>
<dbReference type="PANTHER" id="PTHR43638">
    <property type="entry name" value="OXIDOREDUCTASE, ALDO/KETO REDUCTASE FAMILY PROTEIN"/>
    <property type="match status" value="1"/>
</dbReference>
<dbReference type="PIRSF" id="PIRSF000097">
    <property type="entry name" value="AKR"/>
    <property type="match status" value="1"/>
</dbReference>
<reference evidence="5" key="2">
    <citation type="submission" date="2022-10" db="EMBL/GenBank/DDBJ databases">
        <title>Bacterial isolates recovered from the One Health project in Brazil.</title>
        <authorList>
            <person name="Valiatti T.B."/>
            <person name="Santos F."/>
            <person name="Cayo R."/>
            <person name="Gales A.C."/>
        </authorList>
    </citation>
    <scope>NUCLEOTIDE SEQUENCE</scope>
    <source>
        <strain evidence="5">PVR188</strain>
    </source>
</reference>
<feature type="active site" description="Proton donor" evidence="1">
    <location>
        <position position="52"/>
    </location>
</feature>
<dbReference type="EMBL" id="JAOWIN010000014">
    <property type="protein sequence ID" value="MDI9094400.1"/>
    <property type="molecule type" value="Genomic_DNA"/>
</dbReference>
<proteinExistence type="predicted"/>
<organism evidence="6 7">
    <name type="scientific">Providencia rettgeri</name>
    <dbReference type="NCBI Taxonomy" id="587"/>
    <lineage>
        <taxon>Bacteria</taxon>
        <taxon>Pseudomonadati</taxon>
        <taxon>Pseudomonadota</taxon>
        <taxon>Gammaproteobacteria</taxon>
        <taxon>Enterobacterales</taxon>
        <taxon>Morganellaceae</taxon>
        <taxon>Providencia</taxon>
    </lineage>
</organism>
<dbReference type="SUPFAM" id="SSF51430">
    <property type="entry name" value="NAD(P)-linked oxidoreductase"/>
    <property type="match status" value="1"/>
</dbReference>
<reference evidence="6 7" key="1">
    <citation type="submission" date="2017-07" db="EMBL/GenBank/DDBJ databases">
        <title>blaIMP-27 on transferable plasmids in Proteus mirabilis and Providencia rettgeri.</title>
        <authorList>
            <person name="Potter R."/>
        </authorList>
    </citation>
    <scope>NUCLEOTIDE SEQUENCE [LARGE SCALE GENOMIC DNA]</scope>
    <source>
        <strain evidence="6 7">PR1</strain>
    </source>
</reference>
<evidence type="ECO:0000313" key="6">
    <source>
        <dbReference type="EMBL" id="OZS73716.1"/>
    </source>
</evidence>
<dbReference type="PANTHER" id="PTHR43638:SF3">
    <property type="entry name" value="ALDEHYDE REDUCTASE"/>
    <property type="match status" value="1"/>
</dbReference>
<accession>A0A264VQT7</accession>
<dbReference type="GO" id="GO:0016491">
    <property type="term" value="F:oxidoreductase activity"/>
    <property type="evidence" value="ECO:0007669"/>
    <property type="project" value="InterPro"/>
</dbReference>
<evidence type="ECO:0000256" key="1">
    <source>
        <dbReference type="PIRSR" id="PIRSR000097-1"/>
    </source>
</evidence>
<dbReference type="Gene3D" id="3.20.20.100">
    <property type="entry name" value="NADP-dependent oxidoreductase domain"/>
    <property type="match status" value="1"/>
</dbReference>
<protein>
    <submittedName>
        <fullName evidence="6">Aldo/keto reductase</fullName>
    </submittedName>
</protein>
<gene>
    <name evidence="6" type="ORF">CHI95_15480</name>
    <name evidence="5" type="ORF">OGX73_17390</name>
</gene>
<evidence type="ECO:0000256" key="3">
    <source>
        <dbReference type="PIRSR" id="PIRSR000097-3"/>
    </source>
</evidence>
<evidence type="ECO:0000313" key="5">
    <source>
        <dbReference type="EMBL" id="MDI9094400.1"/>
    </source>
</evidence>
<dbReference type="EMBL" id="NOWC01000019">
    <property type="protein sequence ID" value="OZS73716.1"/>
    <property type="molecule type" value="Genomic_DNA"/>
</dbReference>
<dbReference type="AlphaFoldDB" id="A0A264VQT7"/>
<feature type="domain" description="NADP-dependent oxidoreductase" evidence="4">
    <location>
        <begin position="13"/>
        <end position="264"/>
    </location>
</feature>
<name>A0A264VQT7_PRORE</name>
<dbReference type="InterPro" id="IPR036812">
    <property type="entry name" value="NAD(P)_OxRdtase_dom_sf"/>
</dbReference>
<sequence>MKNVSFGHDVLPAIGMGSWNLGQQRKSAKEEIEAIQAGLDVGLKLIDSAEMYGNGASEQLIGKAISGRRDETFLVSKVYPFNAGGKALVNACEASLRRLKTDRLDLYLLHWAGDIPLEETINGFEKLQSAGKIRYWGISNFDINELQDMYDHLAGGRYCATNQVLYNLGSRGIDYSLLNWCRHKKMPLMAYSPLGSGNQLLRHPTLKMIAQKYQVVPATVALAWVIRGDGIVAIPESGSRAHMLQNAHACQLVLDNDDIALLDESFPPPTHKQYLDIL</sequence>
<dbReference type="InterPro" id="IPR020471">
    <property type="entry name" value="AKR"/>
</dbReference>
<feature type="binding site" evidence="2">
    <location>
        <position position="110"/>
    </location>
    <ligand>
        <name>substrate</name>
    </ligand>
</feature>
<evidence type="ECO:0000313" key="7">
    <source>
        <dbReference type="Proteomes" id="UP000216001"/>
    </source>
</evidence>
<dbReference type="Pfam" id="PF00248">
    <property type="entry name" value="Aldo_ket_red"/>
    <property type="match status" value="1"/>
</dbReference>
<evidence type="ECO:0000259" key="4">
    <source>
        <dbReference type="Pfam" id="PF00248"/>
    </source>
</evidence>